<proteinExistence type="predicted"/>
<accession>A0A8X8WYJ1</accession>
<gene>
    <name evidence="1" type="ORF">SASPL_135301</name>
</gene>
<sequence>MFFKSSSEELGSYYPVRAECAGDVPKTRFKARVGKTLSPRRWNAAFTVDGHLDIAAILRRIQRGLKALLKPPYVQPCAKLGIHPTIKGVVWEFLLGCFDPNSTFDERNDIRRQRRGQYDALKAVCQMMVPTVGSGKFITTPVVTDDGQPVPDLQNNTYAITNSGQLDQMEIQWMLSLSQIGSCSAMT</sequence>
<reference evidence="1" key="2">
    <citation type="submission" date="2020-08" db="EMBL/GenBank/DDBJ databases">
        <title>Plant Genome Project.</title>
        <authorList>
            <person name="Zhang R.-G."/>
        </authorList>
    </citation>
    <scope>NUCLEOTIDE SEQUENCE</scope>
    <source>
        <strain evidence="1">Huo1</strain>
        <tissue evidence="1">Leaf</tissue>
    </source>
</reference>
<dbReference type="AlphaFoldDB" id="A0A8X8WYJ1"/>
<dbReference type="EMBL" id="PNBA02000013">
    <property type="protein sequence ID" value="KAG6403084.1"/>
    <property type="molecule type" value="Genomic_DNA"/>
</dbReference>
<protein>
    <recommendedName>
        <fullName evidence="3">Rab-GAP TBC domain-containing protein</fullName>
    </recommendedName>
</protein>
<dbReference type="Proteomes" id="UP000298416">
    <property type="component" value="Unassembled WGS sequence"/>
</dbReference>
<evidence type="ECO:0008006" key="3">
    <source>
        <dbReference type="Google" id="ProtNLM"/>
    </source>
</evidence>
<evidence type="ECO:0000313" key="1">
    <source>
        <dbReference type="EMBL" id="KAG6403084.1"/>
    </source>
</evidence>
<keyword evidence="2" id="KW-1185">Reference proteome</keyword>
<evidence type="ECO:0000313" key="2">
    <source>
        <dbReference type="Proteomes" id="UP000298416"/>
    </source>
</evidence>
<name>A0A8X8WYJ1_SALSN</name>
<dbReference type="InterPro" id="IPR035969">
    <property type="entry name" value="Rab-GAP_TBC_sf"/>
</dbReference>
<organism evidence="1">
    <name type="scientific">Salvia splendens</name>
    <name type="common">Scarlet sage</name>
    <dbReference type="NCBI Taxonomy" id="180675"/>
    <lineage>
        <taxon>Eukaryota</taxon>
        <taxon>Viridiplantae</taxon>
        <taxon>Streptophyta</taxon>
        <taxon>Embryophyta</taxon>
        <taxon>Tracheophyta</taxon>
        <taxon>Spermatophyta</taxon>
        <taxon>Magnoliopsida</taxon>
        <taxon>eudicotyledons</taxon>
        <taxon>Gunneridae</taxon>
        <taxon>Pentapetalae</taxon>
        <taxon>asterids</taxon>
        <taxon>lamiids</taxon>
        <taxon>Lamiales</taxon>
        <taxon>Lamiaceae</taxon>
        <taxon>Nepetoideae</taxon>
        <taxon>Mentheae</taxon>
        <taxon>Salviinae</taxon>
        <taxon>Salvia</taxon>
        <taxon>Salvia subgen. Calosphace</taxon>
        <taxon>core Calosphace</taxon>
    </lineage>
</organism>
<comment type="caution">
    <text evidence="1">The sequence shown here is derived from an EMBL/GenBank/DDBJ whole genome shotgun (WGS) entry which is preliminary data.</text>
</comment>
<reference evidence="1" key="1">
    <citation type="submission" date="2018-01" db="EMBL/GenBank/DDBJ databases">
        <authorList>
            <person name="Mao J.F."/>
        </authorList>
    </citation>
    <scope>NUCLEOTIDE SEQUENCE</scope>
    <source>
        <strain evidence="1">Huo1</strain>
        <tissue evidence="1">Leaf</tissue>
    </source>
</reference>
<dbReference type="SUPFAM" id="SSF47923">
    <property type="entry name" value="Ypt/Rab-GAP domain of gyp1p"/>
    <property type="match status" value="1"/>
</dbReference>